<reference evidence="2 3" key="1">
    <citation type="submission" date="2015-01" db="EMBL/GenBank/DDBJ databases">
        <title>Evolution of Trichinella species and genotypes.</title>
        <authorList>
            <person name="Korhonen P.K."/>
            <person name="Edoardo P."/>
            <person name="Giuseppe L.R."/>
            <person name="Gasser R.B."/>
        </authorList>
    </citation>
    <scope>NUCLEOTIDE SEQUENCE [LARGE SCALE GENOMIC DNA]</scope>
    <source>
        <strain evidence="2">ISS470</strain>
    </source>
</reference>
<name>A0A0V1FJE5_TRIPS</name>
<keyword evidence="1" id="KW-1133">Transmembrane helix</keyword>
<dbReference type="Proteomes" id="UP000054995">
    <property type="component" value="Unassembled WGS sequence"/>
</dbReference>
<feature type="transmembrane region" description="Helical" evidence="1">
    <location>
        <begin position="39"/>
        <end position="59"/>
    </location>
</feature>
<proteinExistence type="predicted"/>
<evidence type="ECO:0000256" key="1">
    <source>
        <dbReference type="SAM" id="Phobius"/>
    </source>
</evidence>
<dbReference type="EMBL" id="JYDT01000077">
    <property type="protein sequence ID" value="KRY86092.1"/>
    <property type="molecule type" value="Genomic_DNA"/>
</dbReference>
<comment type="caution">
    <text evidence="2">The sequence shown here is derived from an EMBL/GenBank/DDBJ whole genome shotgun (WGS) entry which is preliminary data.</text>
</comment>
<evidence type="ECO:0000313" key="2">
    <source>
        <dbReference type="EMBL" id="KRY86092.1"/>
    </source>
</evidence>
<dbReference type="AlphaFoldDB" id="A0A0V1FJE5"/>
<keyword evidence="3" id="KW-1185">Reference proteome</keyword>
<organism evidence="2 3">
    <name type="scientific">Trichinella pseudospiralis</name>
    <name type="common">Parasitic roundworm</name>
    <dbReference type="NCBI Taxonomy" id="6337"/>
    <lineage>
        <taxon>Eukaryota</taxon>
        <taxon>Metazoa</taxon>
        <taxon>Ecdysozoa</taxon>
        <taxon>Nematoda</taxon>
        <taxon>Enoplea</taxon>
        <taxon>Dorylaimia</taxon>
        <taxon>Trichinellida</taxon>
        <taxon>Trichinellidae</taxon>
        <taxon>Trichinella</taxon>
    </lineage>
</organism>
<keyword evidence="1" id="KW-0812">Transmembrane</keyword>
<gene>
    <name evidence="2" type="ORF">T4D_6091</name>
</gene>
<protein>
    <submittedName>
        <fullName evidence="2">Uncharacterized protein</fullName>
    </submittedName>
</protein>
<feature type="transmembrane region" description="Helical" evidence="1">
    <location>
        <begin position="104"/>
        <end position="130"/>
    </location>
</feature>
<evidence type="ECO:0000313" key="3">
    <source>
        <dbReference type="Proteomes" id="UP000054995"/>
    </source>
</evidence>
<accession>A0A0V1FJE5</accession>
<sequence length="155" mass="17801">MDRYGSTGDAAFRSLLFQILYMVYETRYLKCYYGIYQRVANIVANIAYSLYFSFSYHYLNVTIDTQDEKVEASDNVSCKANTEGKATHKNLHENSGKQLNLDQIISSVVGVVSLTCKFSTVALTFVYFVVIAREKPDMIFLYHLMVPRGLEYHNI</sequence>
<keyword evidence="1" id="KW-0472">Membrane</keyword>